<comment type="similarity">
    <text evidence="1">Belongs to the universal ribosomal protein uS2 family.</text>
</comment>
<dbReference type="RefSeq" id="XP_066831118.1">
    <property type="nucleotide sequence ID" value="XM_066974373.1"/>
</dbReference>
<dbReference type="EMBL" id="OZ022409">
    <property type="protein sequence ID" value="CAK9440080.1"/>
    <property type="molecule type" value="Genomic_DNA"/>
</dbReference>
<keyword evidence="5" id="KW-1185">Reference proteome</keyword>
<dbReference type="Pfam" id="PF00318">
    <property type="entry name" value="Ribosomal_S2"/>
    <property type="match status" value="1"/>
</dbReference>
<dbReference type="Gene3D" id="3.40.50.10490">
    <property type="entry name" value="Glucose-6-phosphate isomerase like protein, domain 1"/>
    <property type="match status" value="1"/>
</dbReference>
<dbReference type="CDD" id="cd01425">
    <property type="entry name" value="RPS2"/>
    <property type="match status" value="1"/>
</dbReference>
<dbReference type="PANTHER" id="PTHR12534:SF0">
    <property type="entry name" value="SMALL RIBOSOMAL SUBUNIT PROTEIN US2M"/>
    <property type="match status" value="1"/>
</dbReference>
<evidence type="ECO:0000256" key="3">
    <source>
        <dbReference type="SAM" id="MobiDB-lite"/>
    </source>
</evidence>
<dbReference type="InterPro" id="IPR023591">
    <property type="entry name" value="Ribosomal_uS2_flav_dom_sf"/>
</dbReference>
<proteinExistence type="inferred from homology"/>
<keyword evidence="2" id="KW-0007">Acetylation</keyword>
<feature type="compositionally biased region" description="Low complexity" evidence="3">
    <location>
        <begin position="144"/>
        <end position="154"/>
    </location>
</feature>
<dbReference type="InterPro" id="IPR001865">
    <property type="entry name" value="Ribosomal_uS2"/>
</dbReference>
<feature type="compositionally biased region" description="Polar residues" evidence="3">
    <location>
        <begin position="155"/>
        <end position="167"/>
    </location>
</feature>
<sequence>MKRILCGTPSPLGRSFSRSCVKLNAQEAQAKIMEHKLSNKELREQAIADALAREEEAIKKAKEIRELTAQSQGLIGTLNKTPTELVNERIRQLNRSLAKLPEEKVKQLDEELRDFIIKNMQLPQDIVADRPWAQAKSSQRVSRTGEGTTTATTTRSPESNEFISQYPNLKPTPDYKSYSEQELYIRQLNYLRTTGSLGSKLSDIYKPQRDTTHPAKISETSLNTLLAAGCHLGHATASFRASFQPFLYGVYNGIHIIDLNQTLKQLKVACKVIEGVSEKGGIILFVGTHKNWSIQQSLVAASERSSAYYVSKRWIPGTITNYIEVTSQIKDPQSRHRADMTNKIVESGKYIPQSVIKPDLVVVLNPVENRNCIKECIASCIPTIALCDTDMEPSLVTYPVPCNDDNARSVNLMLGIMSRAAEAGLKTRLNVIKELKEAERQRRANELAIQAKREAEEERDAKIAFADLGVDTVAA</sequence>
<evidence type="ECO:0000313" key="5">
    <source>
        <dbReference type="Proteomes" id="UP001497383"/>
    </source>
</evidence>
<evidence type="ECO:0000256" key="1">
    <source>
        <dbReference type="ARBA" id="ARBA00006242"/>
    </source>
</evidence>
<dbReference type="PRINTS" id="PR00395">
    <property type="entry name" value="RIBOSOMALS2"/>
</dbReference>
<evidence type="ECO:0000256" key="2">
    <source>
        <dbReference type="ARBA" id="ARBA00022990"/>
    </source>
</evidence>
<name>A0ABP0ZP78_9ASCO</name>
<gene>
    <name evidence="4" type="ORF">LODBEIA_P41800</name>
</gene>
<dbReference type="GeneID" id="92209376"/>
<dbReference type="InterPro" id="IPR005706">
    <property type="entry name" value="Ribosomal_uS2_bac/mit/plastid"/>
</dbReference>
<feature type="region of interest" description="Disordered" evidence="3">
    <location>
        <begin position="131"/>
        <end position="168"/>
    </location>
</feature>
<protein>
    <recommendedName>
        <fullName evidence="6">Ribosomal protein S2</fullName>
    </recommendedName>
</protein>
<dbReference type="SUPFAM" id="SSF52313">
    <property type="entry name" value="Ribosomal protein S2"/>
    <property type="match status" value="1"/>
</dbReference>
<reference evidence="4 5" key="1">
    <citation type="submission" date="2024-03" db="EMBL/GenBank/DDBJ databases">
        <authorList>
            <person name="Brejova B."/>
        </authorList>
    </citation>
    <scope>NUCLEOTIDE SEQUENCE [LARGE SCALE GENOMIC DNA]</scope>
    <source>
        <strain evidence="4 5">CBS 14171</strain>
    </source>
</reference>
<evidence type="ECO:0000313" key="4">
    <source>
        <dbReference type="EMBL" id="CAK9440080.1"/>
    </source>
</evidence>
<evidence type="ECO:0008006" key="6">
    <source>
        <dbReference type="Google" id="ProtNLM"/>
    </source>
</evidence>
<dbReference type="PANTHER" id="PTHR12534">
    <property type="entry name" value="30S RIBOSOMAL PROTEIN S2 PROKARYOTIC AND ORGANELLAR"/>
    <property type="match status" value="1"/>
</dbReference>
<dbReference type="Proteomes" id="UP001497383">
    <property type="component" value="Chromosome 5"/>
</dbReference>
<accession>A0ABP0ZP78</accession>
<dbReference type="HAMAP" id="MF_00291_B">
    <property type="entry name" value="Ribosomal_uS2_B"/>
    <property type="match status" value="1"/>
</dbReference>
<organism evidence="4 5">
    <name type="scientific">Lodderomyces beijingensis</name>
    <dbReference type="NCBI Taxonomy" id="1775926"/>
    <lineage>
        <taxon>Eukaryota</taxon>
        <taxon>Fungi</taxon>
        <taxon>Dikarya</taxon>
        <taxon>Ascomycota</taxon>
        <taxon>Saccharomycotina</taxon>
        <taxon>Pichiomycetes</taxon>
        <taxon>Debaryomycetaceae</taxon>
        <taxon>Candida/Lodderomyces clade</taxon>
        <taxon>Lodderomyces</taxon>
    </lineage>
</organism>
<dbReference type="NCBIfam" id="TIGR01011">
    <property type="entry name" value="rpsB_bact"/>
    <property type="match status" value="1"/>
</dbReference>